<dbReference type="EMBL" id="CAJNNV010014410">
    <property type="protein sequence ID" value="CAE8602545.1"/>
    <property type="molecule type" value="Genomic_DNA"/>
</dbReference>
<evidence type="ECO:0000313" key="2">
    <source>
        <dbReference type="EMBL" id="CAE8602545.1"/>
    </source>
</evidence>
<protein>
    <submittedName>
        <fullName evidence="2">Uncharacterized protein</fullName>
    </submittedName>
</protein>
<evidence type="ECO:0000256" key="1">
    <source>
        <dbReference type="SAM" id="MobiDB-lite"/>
    </source>
</evidence>
<comment type="caution">
    <text evidence="2">The sequence shown here is derived from an EMBL/GenBank/DDBJ whole genome shotgun (WGS) entry which is preliminary data.</text>
</comment>
<feature type="non-terminal residue" evidence="2">
    <location>
        <position position="92"/>
    </location>
</feature>
<dbReference type="Proteomes" id="UP000654075">
    <property type="component" value="Unassembled WGS sequence"/>
</dbReference>
<proteinExistence type="predicted"/>
<accession>A0A813EPD7</accession>
<name>A0A813EPD7_POLGL</name>
<feature type="compositionally biased region" description="Polar residues" evidence="1">
    <location>
        <begin position="10"/>
        <end position="19"/>
    </location>
</feature>
<feature type="region of interest" description="Disordered" evidence="1">
    <location>
        <begin position="1"/>
        <end position="28"/>
    </location>
</feature>
<feature type="region of interest" description="Disordered" evidence="1">
    <location>
        <begin position="52"/>
        <end position="92"/>
    </location>
</feature>
<evidence type="ECO:0000313" key="3">
    <source>
        <dbReference type="Proteomes" id="UP000654075"/>
    </source>
</evidence>
<organism evidence="2 3">
    <name type="scientific">Polarella glacialis</name>
    <name type="common">Dinoflagellate</name>
    <dbReference type="NCBI Taxonomy" id="89957"/>
    <lineage>
        <taxon>Eukaryota</taxon>
        <taxon>Sar</taxon>
        <taxon>Alveolata</taxon>
        <taxon>Dinophyceae</taxon>
        <taxon>Suessiales</taxon>
        <taxon>Suessiaceae</taxon>
        <taxon>Polarella</taxon>
    </lineage>
</organism>
<gene>
    <name evidence="2" type="ORF">PGLA1383_LOCUS20786</name>
</gene>
<keyword evidence="3" id="KW-1185">Reference proteome</keyword>
<reference evidence="2" key="1">
    <citation type="submission" date="2021-02" db="EMBL/GenBank/DDBJ databases">
        <authorList>
            <person name="Dougan E. K."/>
            <person name="Rhodes N."/>
            <person name="Thang M."/>
            <person name="Chan C."/>
        </authorList>
    </citation>
    <scope>NUCLEOTIDE SEQUENCE</scope>
</reference>
<sequence>MSYAPRVSSARPTRPSSQGGAYAPRGSAQYTARGGVKVTGFVTPPELVFPGRRTFDGHATAQGPWASGAPGTPRDGSGLARTTAWGPASARR</sequence>
<dbReference type="AlphaFoldDB" id="A0A813EPD7"/>